<organism evidence="1 2">
    <name type="scientific">Actinokineospora bangkokensis</name>
    <dbReference type="NCBI Taxonomy" id="1193682"/>
    <lineage>
        <taxon>Bacteria</taxon>
        <taxon>Bacillati</taxon>
        <taxon>Actinomycetota</taxon>
        <taxon>Actinomycetes</taxon>
        <taxon>Pseudonocardiales</taxon>
        <taxon>Pseudonocardiaceae</taxon>
        <taxon>Actinokineospora</taxon>
    </lineage>
</organism>
<dbReference type="STRING" id="1193682.BJP25_17730"/>
<sequence length="152" mass="16509">MSARATPPPWPPLPPLSEFRLDRGGRTLWCAAGGGDGPVAVFTHGAGLDGRCFGPQLRLLAARVATWDLPRHGRSDSARPGSTLLRRMPAVACLWHGRHRDELATPVRRHHKAANRWALATLWTSTAADVGVAGLRRAHRVLLDFLGEHAAQ</sequence>
<evidence type="ECO:0008006" key="3">
    <source>
        <dbReference type="Google" id="ProtNLM"/>
    </source>
</evidence>
<dbReference type="Proteomes" id="UP000186040">
    <property type="component" value="Unassembled WGS sequence"/>
</dbReference>
<keyword evidence="2" id="KW-1185">Reference proteome</keyword>
<comment type="caution">
    <text evidence="1">The sequence shown here is derived from an EMBL/GenBank/DDBJ whole genome shotgun (WGS) entry which is preliminary data.</text>
</comment>
<dbReference type="InterPro" id="IPR029058">
    <property type="entry name" value="AB_hydrolase_fold"/>
</dbReference>
<dbReference type="SUPFAM" id="SSF53474">
    <property type="entry name" value="alpha/beta-Hydrolases"/>
    <property type="match status" value="1"/>
</dbReference>
<name>A0A1Q9LMP5_9PSEU</name>
<dbReference type="EMBL" id="MKQR01000011">
    <property type="protein sequence ID" value="OLR93316.1"/>
    <property type="molecule type" value="Genomic_DNA"/>
</dbReference>
<dbReference type="OrthoDB" id="63519at2"/>
<dbReference type="Gene3D" id="3.40.50.1820">
    <property type="entry name" value="alpha/beta hydrolase"/>
    <property type="match status" value="1"/>
</dbReference>
<evidence type="ECO:0000313" key="1">
    <source>
        <dbReference type="EMBL" id="OLR93316.1"/>
    </source>
</evidence>
<proteinExistence type="predicted"/>
<reference evidence="1 2" key="1">
    <citation type="submission" date="2016-10" db="EMBL/GenBank/DDBJ databases">
        <title>The Draft Genome Sequence of Actinokineospora bangkokensis 44EHWT reveals the biosynthetic pathway of antifungal compounds Thailandins with unusual extender unit butylmalonyl-CoA.</title>
        <authorList>
            <person name="Greule A."/>
            <person name="Intra B."/>
            <person name="Flemming S."/>
            <person name="Rommel M.G."/>
            <person name="Panbangred W."/>
            <person name="Bechthold A."/>
        </authorList>
    </citation>
    <scope>NUCLEOTIDE SEQUENCE [LARGE SCALE GENOMIC DNA]</scope>
    <source>
        <strain evidence="1 2">44EHW</strain>
    </source>
</reference>
<gene>
    <name evidence="1" type="ORF">BJP25_17730</name>
</gene>
<dbReference type="RefSeq" id="WP_075975018.1">
    <property type="nucleotide sequence ID" value="NZ_MKQR01000011.1"/>
</dbReference>
<dbReference type="AlphaFoldDB" id="A0A1Q9LMP5"/>
<accession>A0A1Q9LMP5</accession>
<evidence type="ECO:0000313" key="2">
    <source>
        <dbReference type="Proteomes" id="UP000186040"/>
    </source>
</evidence>
<protein>
    <recommendedName>
        <fullName evidence="3">Alpha/beta hydrolase</fullName>
    </recommendedName>
</protein>